<dbReference type="EMBL" id="LSNE01000003">
    <property type="protein sequence ID" value="KXI29946.1"/>
    <property type="molecule type" value="Genomic_DNA"/>
</dbReference>
<accession>A0A136A412</accession>
<name>A0A136A412_9ALTE</name>
<dbReference type="STRING" id="1799789.AX660_07995"/>
<gene>
    <name evidence="2" type="ORF">AX660_07995</name>
</gene>
<evidence type="ECO:0000256" key="1">
    <source>
        <dbReference type="SAM" id="Coils"/>
    </source>
</evidence>
<sequence length="61" mass="7059">MKAKSLPAYLQQVLEHHVAESQLTPDDELREIFGKLQNLNDKVEMLKNKIKSNREKNLNAV</sequence>
<comment type="caution">
    <text evidence="2">The sequence shown here is derived from an EMBL/GenBank/DDBJ whole genome shotgun (WGS) entry which is preliminary data.</text>
</comment>
<reference evidence="3" key="1">
    <citation type="submission" date="2016-02" db="EMBL/GenBank/DDBJ databases">
        <authorList>
            <person name="Schultz-Johansen M."/>
            <person name="Glaring M.A."/>
            <person name="Bech P.K."/>
            <person name="Stougaard P."/>
        </authorList>
    </citation>
    <scope>NUCLEOTIDE SEQUENCE [LARGE SCALE GENOMIC DNA]</scope>
    <source>
        <strain evidence="3">S66</strain>
    </source>
</reference>
<evidence type="ECO:0000313" key="3">
    <source>
        <dbReference type="Proteomes" id="UP000070299"/>
    </source>
</evidence>
<dbReference type="Proteomes" id="UP000070299">
    <property type="component" value="Unassembled WGS sequence"/>
</dbReference>
<dbReference type="OrthoDB" id="6388070at2"/>
<evidence type="ECO:0000313" key="2">
    <source>
        <dbReference type="EMBL" id="KXI29946.1"/>
    </source>
</evidence>
<keyword evidence="1" id="KW-0175">Coiled coil</keyword>
<proteinExistence type="predicted"/>
<feature type="coiled-coil region" evidence="1">
    <location>
        <begin position="29"/>
        <end position="56"/>
    </location>
</feature>
<organism evidence="2 3">
    <name type="scientific">Paraglaciecola hydrolytica</name>
    <dbReference type="NCBI Taxonomy" id="1799789"/>
    <lineage>
        <taxon>Bacteria</taxon>
        <taxon>Pseudomonadati</taxon>
        <taxon>Pseudomonadota</taxon>
        <taxon>Gammaproteobacteria</taxon>
        <taxon>Alteromonadales</taxon>
        <taxon>Alteromonadaceae</taxon>
        <taxon>Paraglaciecola</taxon>
    </lineage>
</organism>
<keyword evidence="3" id="KW-1185">Reference proteome</keyword>
<protein>
    <submittedName>
        <fullName evidence="2">Uncharacterized protein</fullName>
    </submittedName>
</protein>
<dbReference type="RefSeq" id="WP_068373424.1">
    <property type="nucleotide sequence ID" value="NZ_LSNE01000003.1"/>
</dbReference>
<dbReference type="AlphaFoldDB" id="A0A136A412"/>